<dbReference type="Proteomes" id="UP000316562">
    <property type="component" value="Unassembled WGS sequence"/>
</dbReference>
<evidence type="ECO:0000313" key="2">
    <source>
        <dbReference type="Proteomes" id="UP000316562"/>
    </source>
</evidence>
<name>A0A519BHX0_ACIG2</name>
<protein>
    <recommendedName>
        <fullName evidence="3">Phage-Barnase-EndoU-ColicinE5/D-RelE like nuclease 2 domain-containing protein</fullName>
    </recommendedName>
</protein>
<accession>A0A519BHX0</accession>
<gene>
    <name evidence="1" type="ORF">EVJ46_01015</name>
</gene>
<proteinExistence type="predicted"/>
<dbReference type="EMBL" id="SGBC01000001">
    <property type="protein sequence ID" value="RZD16849.1"/>
    <property type="molecule type" value="Genomic_DNA"/>
</dbReference>
<dbReference type="AlphaFoldDB" id="A0A519BHX0"/>
<comment type="caution">
    <text evidence="1">The sequence shown here is derived from an EMBL/GenBank/DDBJ whole genome shotgun (WGS) entry which is preliminary data.</text>
</comment>
<evidence type="ECO:0008006" key="3">
    <source>
        <dbReference type="Google" id="ProtNLM"/>
    </source>
</evidence>
<reference evidence="1 2" key="1">
    <citation type="journal article" date="2019" name="ISME J.">
        <title>Insights into ecological role of a new deltaproteobacterial order Candidatus Acidulodesulfobacterales by metagenomics and metatranscriptomics.</title>
        <authorList>
            <person name="Tan S."/>
            <person name="Liu J."/>
            <person name="Fang Y."/>
            <person name="Hedlund B.P."/>
            <person name="Lian Z.H."/>
            <person name="Huang L.Y."/>
            <person name="Li J.T."/>
            <person name="Huang L.N."/>
            <person name="Li W.J."/>
            <person name="Jiang H.C."/>
            <person name="Dong H.L."/>
            <person name="Shu W.S."/>
        </authorList>
    </citation>
    <scope>NUCLEOTIDE SEQUENCE [LARGE SCALE GENOMIC DNA]</scope>
    <source>
        <strain evidence="1">AP2</strain>
    </source>
</reference>
<sequence length="101" mass="11885">MFDTAKSINGVDIRITAERWFHIIENHEDIAGYYDFVLECIENPDFIIKGYNNALIALKKFSEIKFLAVIYKEIDKTDGFAITAYFTNKIKLEKEEILWKK</sequence>
<evidence type="ECO:0000313" key="1">
    <source>
        <dbReference type="EMBL" id="RZD16849.1"/>
    </source>
</evidence>
<organism evidence="1 2">
    <name type="scientific">Acididesulfobacter guangdongensis</name>
    <dbReference type="NCBI Taxonomy" id="2597225"/>
    <lineage>
        <taxon>Bacteria</taxon>
        <taxon>Deltaproteobacteria</taxon>
        <taxon>Candidatus Acidulodesulfobacterales</taxon>
        <taxon>Candidatus Acididesulfobacter</taxon>
    </lineage>
</organism>